<dbReference type="Proteomes" id="UP000655994">
    <property type="component" value="Unassembled WGS sequence"/>
</dbReference>
<dbReference type="PROSITE" id="PS00092">
    <property type="entry name" value="N6_MTASE"/>
    <property type="match status" value="1"/>
</dbReference>
<dbReference type="InterPro" id="IPR029063">
    <property type="entry name" value="SAM-dependent_MTases_sf"/>
</dbReference>
<dbReference type="InterPro" id="IPR002052">
    <property type="entry name" value="DNA_methylase_N6_adenine_CS"/>
</dbReference>
<dbReference type="EC" id="2.1.1.72" evidence="1"/>
<evidence type="ECO:0000259" key="8">
    <source>
        <dbReference type="Pfam" id="PF20466"/>
    </source>
</evidence>
<dbReference type="Proteomes" id="UP000621390">
    <property type="component" value="Unassembled WGS sequence"/>
</dbReference>
<keyword evidence="3 12" id="KW-0808">Transferase</keyword>
<sequence>MSAAKKLNIVDIENGLEELAQKGLPPEEYGRELVSLFGSSATLKRLGTSKANTSDFENGILWREKLHYVPCKLGELNTVIESVKASDKTLKAKVRLIVVNDGSHILVFDRKYNELTDCTIDSIKNEPQLFLPLAGQEGFRREEENEVDIKATGKLAKLYDALVERNPEWLEGDKRHTLNHFMTQIIFCLFAEDTGIFPKDIFTKALKNRAGNDGELATQVITEIFSTLDVESSHRDVSCAWLQEFPYVNGGLFKGEAIIPTFTAKAYRYLLEAASLDWKHINPDILGSSIQAIVDPAMRGNLGMHYTSVPNILKTLEPLFLNELREELFKARHSKKQIKAFLERLSKVVVFDPACGSGNFLVIAYRELRKLELQALDALRDLEGGASLAFGFSSVVSLSNFYGIEYADFAAETAKLALWIAEYQQNIRFRAAFGTDIPALPLKSSGNILCDNALRVSWLSFLENTNSDLLYIVGNPPYLGSKNQNSIQKEDMKLVMSSEISRYKSLDYVCAWFVKANRLLQDRQAKFAFVATSSICQGGQAASFWPYIKASGLFINFAYLPFKWKNNAASNAGVSCVVLGLWRNNEENKRLIFPDNNEKKCKTINAYLLPVDDVDIEPSAQRVDSLPSLLRGSSPVDNGNLILSDDERNDLLNKYPNLKCYIHGLIGSNEVINNTKRYVLYLKDAHDDILSIPEISNRLKEVVNFRSASTKAKTKQQASTPHLFGEDYHRASVDTLVIPVRSSENRPYLTPSIYHNGEIITNLAFALYDAKLWHFAIISSRMHVIWIDTVCGKLETRRTYSNTLGWNIFPVPNLTDDQKELLNNSAKRILLAREASYPKTIGEIYDEKNFPHDLREAHKENDLLLESFYQDEAFNNDEERLTHLFERYVEMKQGGEK</sequence>
<dbReference type="Pfam" id="PF20464">
    <property type="entry name" value="MmeI_N"/>
    <property type="match status" value="1"/>
</dbReference>
<evidence type="ECO:0000256" key="4">
    <source>
        <dbReference type="ARBA" id="ARBA00022691"/>
    </source>
</evidence>
<gene>
    <name evidence="11" type="ORF">JHC10_01715</name>
    <name evidence="12" type="ORF">JHC11_00380</name>
</gene>
<evidence type="ECO:0000256" key="3">
    <source>
        <dbReference type="ARBA" id="ARBA00022679"/>
    </source>
</evidence>
<evidence type="ECO:0000259" key="7">
    <source>
        <dbReference type="Pfam" id="PF20465"/>
    </source>
</evidence>
<evidence type="ECO:0000256" key="1">
    <source>
        <dbReference type="ARBA" id="ARBA00011900"/>
    </source>
</evidence>
<feature type="domain" description="MmeI-like N-terminal" evidence="6">
    <location>
        <begin position="51"/>
        <end position="164"/>
    </location>
</feature>
<evidence type="ECO:0000259" key="6">
    <source>
        <dbReference type="Pfam" id="PF20464"/>
    </source>
</evidence>
<dbReference type="Gene3D" id="3.40.50.150">
    <property type="entry name" value="Vaccinia Virus protein VP39"/>
    <property type="match status" value="1"/>
</dbReference>
<feature type="domain" description="MmeI-like DNA-methyltransferase" evidence="10">
    <location>
        <begin position="330"/>
        <end position="591"/>
    </location>
</feature>
<protein>
    <recommendedName>
        <fullName evidence="1">site-specific DNA-methyltransferase (adenine-specific)</fullName>
        <ecNumber evidence="1">2.1.1.72</ecNumber>
    </recommendedName>
</protein>
<dbReference type="InterPro" id="IPR046817">
    <property type="entry name" value="MmeI_N"/>
</dbReference>
<evidence type="ECO:0000256" key="5">
    <source>
        <dbReference type="ARBA" id="ARBA00047942"/>
    </source>
</evidence>
<dbReference type="EMBL" id="JAEMOS010000004">
    <property type="protein sequence ID" value="MBJ7265654.1"/>
    <property type="molecule type" value="Genomic_DNA"/>
</dbReference>
<evidence type="ECO:0000313" key="13">
    <source>
        <dbReference type="Proteomes" id="UP000621390"/>
    </source>
</evidence>
<dbReference type="PANTHER" id="PTHR33841">
    <property type="entry name" value="DNA METHYLTRANSFERASE YEEA-RELATED"/>
    <property type="match status" value="1"/>
</dbReference>
<keyword evidence="4" id="KW-0949">S-adenosyl-L-methionine</keyword>
<name>A0A8I1G9N7_9GAMM</name>
<evidence type="ECO:0000259" key="10">
    <source>
        <dbReference type="Pfam" id="PF20473"/>
    </source>
</evidence>
<dbReference type="Pfam" id="PF20473">
    <property type="entry name" value="MmeI_Mtase"/>
    <property type="match status" value="1"/>
</dbReference>
<dbReference type="InterPro" id="IPR046819">
    <property type="entry name" value="MmeI_hel"/>
</dbReference>
<comment type="catalytic activity">
    <reaction evidence="5">
        <text>a 2'-deoxyadenosine in DNA + S-adenosyl-L-methionine = an N(6)-methyl-2'-deoxyadenosine in DNA + S-adenosyl-L-homocysteine + H(+)</text>
        <dbReference type="Rhea" id="RHEA:15197"/>
        <dbReference type="Rhea" id="RHEA-COMP:12418"/>
        <dbReference type="Rhea" id="RHEA-COMP:12419"/>
        <dbReference type="ChEBI" id="CHEBI:15378"/>
        <dbReference type="ChEBI" id="CHEBI:57856"/>
        <dbReference type="ChEBI" id="CHEBI:59789"/>
        <dbReference type="ChEBI" id="CHEBI:90615"/>
        <dbReference type="ChEBI" id="CHEBI:90616"/>
        <dbReference type="EC" id="2.1.1.72"/>
    </reaction>
</comment>
<dbReference type="RefSeq" id="WP_199493613.1">
    <property type="nucleotide sequence ID" value="NZ_JAEMOO010000014.1"/>
</dbReference>
<dbReference type="GO" id="GO:0003676">
    <property type="term" value="F:nucleic acid binding"/>
    <property type="evidence" value="ECO:0007669"/>
    <property type="project" value="InterPro"/>
</dbReference>
<keyword evidence="14" id="KW-1185">Reference proteome</keyword>
<dbReference type="Pfam" id="PF20466">
    <property type="entry name" value="MmeI_TRD"/>
    <property type="match status" value="1"/>
</dbReference>
<evidence type="ECO:0000313" key="11">
    <source>
        <dbReference type="EMBL" id="MBJ7265654.1"/>
    </source>
</evidence>
<evidence type="ECO:0000313" key="14">
    <source>
        <dbReference type="Proteomes" id="UP000655994"/>
    </source>
</evidence>
<dbReference type="GO" id="GO:0032259">
    <property type="term" value="P:methylation"/>
    <property type="evidence" value="ECO:0007669"/>
    <property type="project" value="UniProtKB-KW"/>
</dbReference>
<dbReference type="PRINTS" id="PR00507">
    <property type="entry name" value="N12N6MTFRASE"/>
</dbReference>
<dbReference type="InterPro" id="IPR046820">
    <property type="entry name" value="MmeI_TRD"/>
</dbReference>
<dbReference type="EMBL" id="JAEMOP010000002">
    <property type="protein sequence ID" value="MBJ7314456.1"/>
    <property type="molecule type" value="Genomic_DNA"/>
</dbReference>
<dbReference type="InterPro" id="IPR046816">
    <property type="entry name" value="MmeI_Mtase"/>
</dbReference>
<dbReference type="Pfam" id="PF20465">
    <property type="entry name" value="MmeI_hel"/>
    <property type="match status" value="1"/>
</dbReference>
<dbReference type="InterPro" id="IPR046818">
    <property type="entry name" value="MmeI_C"/>
</dbReference>
<dbReference type="Pfam" id="PF20467">
    <property type="entry name" value="MmeI_C"/>
    <property type="match status" value="1"/>
</dbReference>
<comment type="caution">
    <text evidence="12">The sequence shown here is derived from an EMBL/GenBank/DDBJ whole genome shotgun (WGS) entry which is preliminary data.</text>
</comment>
<dbReference type="SUPFAM" id="SSF53335">
    <property type="entry name" value="S-adenosyl-L-methionine-dependent methyltransferases"/>
    <property type="match status" value="1"/>
</dbReference>
<feature type="domain" description="MmeI-like target recognition" evidence="8">
    <location>
        <begin position="612"/>
        <end position="814"/>
    </location>
</feature>
<dbReference type="InterPro" id="IPR050953">
    <property type="entry name" value="N4_N6_ade-DNA_methylase"/>
</dbReference>
<evidence type="ECO:0000313" key="12">
    <source>
        <dbReference type="EMBL" id="MBJ7314456.1"/>
    </source>
</evidence>
<organism evidence="12 13">
    <name type="scientific">Idiomarina abyssalis</name>
    <dbReference type="NCBI Taxonomy" id="86102"/>
    <lineage>
        <taxon>Bacteria</taxon>
        <taxon>Pseudomonadati</taxon>
        <taxon>Pseudomonadota</taxon>
        <taxon>Gammaproteobacteria</taxon>
        <taxon>Alteromonadales</taxon>
        <taxon>Idiomarinaceae</taxon>
        <taxon>Idiomarina</taxon>
    </lineage>
</organism>
<keyword evidence="2 12" id="KW-0489">Methyltransferase</keyword>
<feature type="domain" description="MmeI-like helicase spacer" evidence="7">
    <location>
        <begin position="176"/>
        <end position="253"/>
    </location>
</feature>
<dbReference type="AlphaFoldDB" id="A0A8I1G9N7"/>
<reference evidence="12 14" key="1">
    <citation type="submission" date="2020-09" db="EMBL/GenBank/DDBJ databases">
        <title>Draft Genomes of Bacterial Isolates from North Pond Shallow Sediments.</title>
        <authorList>
            <person name="Kiel Reese B."/>
            <person name="Mullis M."/>
            <person name="Weisend R.E."/>
        </authorList>
    </citation>
    <scope>NUCLEOTIDE SEQUENCE</scope>
    <source>
        <strain evidence="12">KJE-2</strain>
        <strain evidence="11 14">KJE-3</strain>
    </source>
</reference>
<proteinExistence type="predicted"/>
<feature type="domain" description="MmeI-like C-terminal" evidence="9">
    <location>
        <begin position="816"/>
        <end position="892"/>
    </location>
</feature>
<evidence type="ECO:0000256" key="2">
    <source>
        <dbReference type="ARBA" id="ARBA00022603"/>
    </source>
</evidence>
<evidence type="ECO:0000259" key="9">
    <source>
        <dbReference type="Pfam" id="PF20467"/>
    </source>
</evidence>
<accession>A0A8I1G9N7</accession>
<dbReference type="PANTHER" id="PTHR33841:SF1">
    <property type="entry name" value="DNA METHYLTRANSFERASE A"/>
    <property type="match status" value="1"/>
</dbReference>
<dbReference type="GO" id="GO:0009007">
    <property type="term" value="F:site-specific DNA-methyltransferase (adenine-specific) activity"/>
    <property type="evidence" value="ECO:0007669"/>
    <property type="project" value="UniProtKB-EC"/>
</dbReference>